<evidence type="ECO:0000256" key="7">
    <source>
        <dbReference type="ARBA" id="ARBA00022989"/>
    </source>
</evidence>
<dbReference type="InterPro" id="IPR036640">
    <property type="entry name" value="ABC1_TM_sf"/>
</dbReference>
<keyword evidence="7 10" id="KW-1133">Transmembrane helix</keyword>
<evidence type="ECO:0000256" key="2">
    <source>
        <dbReference type="ARBA" id="ARBA00022448"/>
    </source>
</evidence>
<comment type="caution">
    <text evidence="13">The sequence shown here is derived from an EMBL/GenBank/DDBJ whole genome shotgun (WGS) entry which is preliminary data.</text>
</comment>
<reference evidence="13 14" key="1">
    <citation type="submission" date="2017-10" db="EMBL/GenBank/DDBJ databases">
        <title>Resolving the taxonomy of Roseburia spp., Eubacterium rectale and Agathobacter spp. through phylogenomic analysis.</title>
        <authorList>
            <person name="Sheridan P.O."/>
            <person name="Walker A.W."/>
            <person name="Duncan S.H."/>
            <person name="Scott K.P."/>
            <person name="Toole P.W.O."/>
            <person name="Luis P."/>
            <person name="Flint H.J."/>
        </authorList>
    </citation>
    <scope>NUCLEOTIDE SEQUENCE [LARGE SCALE GENOMIC DNA]</scope>
    <source>
        <strain evidence="13 14">JK626</strain>
    </source>
</reference>
<dbReference type="SUPFAM" id="SSF90123">
    <property type="entry name" value="ABC transporter transmembrane region"/>
    <property type="match status" value="1"/>
</dbReference>
<evidence type="ECO:0000256" key="9">
    <source>
        <dbReference type="SAM" id="MobiDB-lite"/>
    </source>
</evidence>
<evidence type="ECO:0000259" key="11">
    <source>
        <dbReference type="PROSITE" id="PS50893"/>
    </source>
</evidence>
<evidence type="ECO:0000313" key="14">
    <source>
        <dbReference type="Proteomes" id="UP000225889"/>
    </source>
</evidence>
<dbReference type="FunFam" id="3.40.50.300:FF:000221">
    <property type="entry name" value="Multidrug ABC transporter ATP-binding protein"/>
    <property type="match status" value="1"/>
</dbReference>
<evidence type="ECO:0000256" key="1">
    <source>
        <dbReference type="ARBA" id="ARBA00004651"/>
    </source>
</evidence>
<proteinExistence type="predicted"/>
<dbReference type="SMART" id="SM00382">
    <property type="entry name" value="AAA"/>
    <property type="match status" value="1"/>
</dbReference>
<dbReference type="PROSITE" id="PS50929">
    <property type="entry name" value="ABC_TM1F"/>
    <property type="match status" value="1"/>
</dbReference>
<dbReference type="Proteomes" id="UP000225889">
    <property type="component" value="Unassembled WGS sequence"/>
</dbReference>
<feature type="domain" description="ABC transporter" evidence="11">
    <location>
        <begin position="333"/>
        <end position="569"/>
    </location>
</feature>
<dbReference type="InterPro" id="IPR003439">
    <property type="entry name" value="ABC_transporter-like_ATP-bd"/>
</dbReference>
<dbReference type="InterPro" id="IPR011527">
    <property type="entry name" value="ABC1_TM_dom"/>
</dbReference>
<dbReference type="Gene3D" id="1.20.1560.10">
    <property type="entry name" value="ABC transporter type 1, transmembrane domain"/>
    <property type="match status" value="1"/>
</dbReference>
<dbReference type="Gene3D" id="3.40.50.300">
    <property type="entry name" value="P-loop containing nucleotide triphosphate hydrolases"/>
    <property type="match status" value="1"/>
</dbReference>
<dbReference type="InterPro" id="IPR039421">
    <property type="entry name" value="Type_1_exporter"/>
</dbReference>
<dbReference type="InterPro" id="IPR017871">
    <property type="entry name" value="ABC_transporter-like_CS"/>
</dbReference>
<dbReference type="AlphaFoldDB" id="A0A2G3DSZ0"/>
<feature type="transmembrane region" description="Helical" evidence="10">
    <location>
        <begin position="158"/>
        <end position="178"/>
    </location>
</feature>
<dbReference type="PROSITE" id="PS00211">
    <property type="entry name" value="ABC_TRANSPORTER_1"/>
    <property type="match status" value="1"/>
</dbReference>
<dbReference type="PANTHER" id="PTHR43394:SF1">
    <property type="entry name" value="ATP-BINDING CASSETTE SUB-FAMILY B MEMBER 10, MITOCHONDRIAL"/>
    <property type="match status" value="1"/>
</dbReference>
<feature type="region of interest" description="Disordered" evidence="9">
    <location>
        <begin position="571"/>
        <end position="590"/>
    </location>
</feature>
<accession>A0A2G3DSZ0</accession>
<dbReference type="Pfam" id="PF00664">
    <property type="entry name" value="ABC_membrane"/>
    <property type="match status" value="1"/>
</dbReference>
<feature type="transmembrane region" description="Helical" evidence="10">
    <location>
        <begin position="53"/>
        <end position="77"/>
    </location>
</feature>
<feature type="transmembrane region" description="Helical" evidence="10">
    <location>
        <begin position="12"/>
        <end position="33"/>
    </location>
</feature>
<organism evidence="13 14">
    <name type="scientific">Pseudobutyrivibrio ruminis</name>
    <dbReference type="NCBI Taxonomy" id="46206"/>
    <lineage>
        <taxon>Bacteria</taxon>
        <taxon>Bacillati</taxon>
        <taxon>Bacillota</taxon>
        <taxon>Clostridia</taxon>
        <taxon>Lachnospirales</taxon>
        <taxon>Lachnospiraceae</taxon>
        <taxon>Pseudobutyrivibrio</taxon>
    </lineage>
</organism>
<evidence type="ECO:0000256" key="8">
    <source>
        <dbReference type="ARBA" id="ARBA00023136"/>
    </source>
</evidence>
<dbReference type="SUPFAM" id="SSF52540">
    <property type="entry name" value="P-loop containing nucleoside triphosphate hydrolases"/>
    <property type="match status" value="1"/>
</dbReference>
<dbReference type="GO" id="GO:0005524">
    <property type="term" value="F:ATP binding"/>
    <property type="evidence" value="ECO:0007669"/>
    <property type="project" value="UniProtKB-KW"/>
</dbReference>
<keyword evidence="5" id="KW-0547">Nucleotide-binding</keyword>
<dbReference type="Pfam" id="PF00005">
    <property type="entry name" value="ABC_tran"/>
    <property type="match status" value="1"/>
</dbReference>
<evidence type="ECO:0000259" key="12">
    <source>
        <dbReference type="PROSITE" id="PS50929"/>
    </source>
</evidence>
<evidence type="ECO:0000256" key="6">
    <source>
        <dbReference type="ARBA" id="ARBA00022840"/>
    </source>
</evidence>
<evidence type="ECO:0000256" key="4">
    <source>
        <dbReference type="ARBA" id="ARBA00022692"/>
    </source>
</evidence>
<dbReference type="CDD" id="cd18548">
    <property type="entry name" value="ABC_6TM_Tm287_like"/>
    <property type="match status" value="1"/>
</dbReference>
<keyword evidence="8 10" id="KW-0472">Membrane</keyword>
<comment type="subcellular location">
    <subcellularLocation>
        <location evidence="1">Cell membrane</location>
        <topology evidence="1">Multi-pass membrane protein</topology>
    </subcellularLocation>
</comment>
<evidence type="ECO:0000256" key="3">
    <source>
        <dbReference type="ARBA" id="ARBA00022475"/>
    </source>
</evidence>
<dbReference type="GO" id="GO:0016887">
    <property type="term" value="F:ATP hydrolysis activity"/>
    <property type="evidence" value="ECO:0007669"/>
    <property type="project" value="InterPro"/>
</dbReference>
<dbReference type="RefSeq" id="WP_099392667.1">
    <property type="nucleotide sequence ID" value="NZ_PDYF01000045.1"/>
</dbReference>
<name>A0A2G3DSZ0_9FIRM</name>
<dbReference type="PANTHER" id="PTHR43394">
    <property type="entry name" value="ATP-DEPENDENT PERMEASE MDL1, MITOCHONDRIAL"/>
    <property type="match status" value="1"/>
</dbReference>
<sequence length="590" mass="65262">MVKRILHEIKEYKAAAFLTPFFMILEVAMEMYILRLVGDLVSEGVEKGDLSAIYKIGAMMLISAAVGLFGGIMGAVFGSKASAGLAKNLRKSMFENIQTFSFENIDKFSTAGLVTRLTTDVTNIQNAFIMILRMGFRAPVTVISAMILSFTISPKIASIFLVAMFLLLIVMAFVMTKARPLFDTLFKKYDALNASVQENITGMRVVKAYVREDYEKSKFKEGSGGIYNFATAAEKMVVFTMPFMTSVVYTCIVLISWFGAKFIVIDKTLETGDLLSLYGYCMSMLMSLMFFAMIFIMVTMSIASMQRIYEVLEEKTAITNGDNPIYEVPDGSIQFKDVVFGYNKTAEKPVLDHINLEIKSGETIGILGGTGSAKTTLVSMISRLYDVDEGQVLIGGHNVKDYDVETVRNQVSVVLQNNVLFSGTIAENLRWGDKEASDEDIKRAARLACADEFIEKFPDGYNTHIEQGGTNVSGGQRQRLCIARALLKKPKILILDDSTSAVDTATDASIRRAFREEIPGTTKLIIAQRISSVMDSDRIIVMDDGKIDDFGTHEELLARNEIYRDIYQQQTGAGSGDFDKVDQEGGADNA</sequence>
<evidence type="ECO:0000313" key="13">
    <source>
        <dbReference type="EMBL" id="PHU34000.1"/>
    </source>
</evidence>
<evidence type="ECO:0000256" key="5">
    <source>
        <dbReference type="ARBA" id="ARBA00022741"/>
    </source>
</evidence>
<gene>
    <name evidence="13" type="ORF">CSX01_12735</name>
</gene>
<dbReference type="GO" id="GO:0015421">
    <property type="term" value="F:ABC-type oligopeptide transporter activity"/>
    <property type="evidence" value="ECO:0007669"/>
    <property type="project" value="TreeGrafter"/>
</dbReference>
<keyword evidence="2" id="KW-0813">Transport</keyword>
<protein>
    <submittedName>
        <fullName evidence="13">ABC transporter</fullName>
    </submittedName>
</protein>
<keyword evidence="4 10" id="KW-0812">Transmembrane</keyword>
<dbReference type="GO" id="GO:0005886">
    <property type="term" value="C:plasma membrane"/>
    <property type="evidence" value="ECO:0007669"/>
    <property type="project" value="UniProtKB-SubCell"/>
</dbReference>
<keyword evidence="3" id="KW-1003">Cell membrane</keyword>
<evidence type="ECO:0000256" key="10">
    <source>
        <dbReference type="SAM" id="Phobius"/>
    </source>
</evidence>
<dbReference type="InterPro" id="IPR027417">
    <property type="entry name" value="P-loop_NTPase"/>
</dbReference>
<dbReference type="InterPro" id="IPR003593">
    <property type="entry name" value="AAA+_ATPase"/>
</dbReference>
<dbReference type="PROSITE" id="PS50893">
    <property type="entry name" value="ABC_TRANSPORTER_2"/>
    <property type="match status" value="1"/>
</dbReference>
<reference evidence="13 14" key="2">
    <citation type="submission" date="2017-10" db="EMBL/GenBank/DDBJ databases">
        <authorList>
            <person name="Banno H."/>
            <person name="Chua N.-H."/>
        </authorList>
    </citation>
    <scope>NUCLEOTIDE SEQUENCE [LARGE SCALE GENOMIC DNA]</scope>
    <source>
        <strain evidence="13 14">JK626</strain>
    </source>
</reference>
<keyword evidence="6" id="KW-0067">ATP-binding</keyword>
<feature type="transmembrane region" description="Helical" evidence="10">
    <location>
        <begin position="277"/>
        <end position="298"/>
    </location>
</feature>
<feature type="domain" description="ABC transmembrane type-1" evidence="12">
    <location>
        <begin position="17"/>
        <end position="300"/>
    </location>
</feature>
<dbReference type="EMBL" id="PDYF01000045">
    <property type="protein sequence ID" value="PHU34000.1"/>
    <property type="molecule type" value="Genomic_DNA"/>
</dbReference>
<feature type="transmembrane region" description="Helical" evidence="10">
    <location>
        <begin position="243"/>
        <end position="265"/>
    </location>
</feature>